<reference evidence="2" key="1">
    <citation type="submission" date="2014-07" db="EMBL/GenBank/DDBJ databases">
        <title>Identification of a novel salt tolerance gene in wild soybean by whole-genome sequencing.</title>
        <authorList>
            <person name="Lam H.-M."/>
            <person name="Qi X."/>
            <person name="Li M.-W."/>
            <person name="Liu X."/>
            <person name="Xie M."/>
            <person name="Ni M."/>
            <person name="Xu X."/>
        </authorList>
    </citation>
    <scope>NUCLEOTIDE SEQUENCE [LARGE SCALE GENOMIC DNA]</scope>
    <source>
        <tissue evidence="2">Root</tissue>
    </source>
</reference>
<dbReference type="GO" id="GO:0000166">
    <property type="term" value="F:nucleotide binding"/>
    <property type="evidence" value="ECO:0007669"/>
    <property type="project" value="InterPro"/>
</dbReference>
<dbReference type="Proteomes" id="UP000053555">
    <property type="component" value="Unassembled WGS sequence"/>
</dbReference>
<gene>
    <name evidence="2" type="ORF">glysoja_034813</name>
</gene>
<dbReference type="AlphaFoldDB" id="A0A0B2QS03"/>
<evidence type="ECO:0000259" key="1">
    <source>
        <dbReference type="Pfam" id="PF01408"/>
    </source>
</evidence>
<protein>
    <submittedName>
        <fullName evidence="2">Putative oxidoreductase</fullName>
    </submittedName>
</protein>
<sequence length="112" mass="12267">MAANKKKHVLVEKPVALEVAELDRILEAVESNGVQFMDCSMWLHHPRTAHIQDLLFSVPLSANNSIGPVRFAGIRDCGSKPSTKWLEISGKTQLVVDAVNKSLELGCKSVCL</sequence>
<dbReference type="Gene3D" id="3.40.50.720">
    <property type="entry name" value="NAD(P)-binding Rossmann-like Domain"/>
    <property type="match status" value="1"/>
</dbReference>
<dbReference type="Pfam" id="PF01408">
    <property type="entry name" value="GFO_IDH_MocA"/>
    <property type="match status" value="1"/>
</dbReference>
<proteinExistence type="predicted"/>
<accession>A0A0B2QS03</accession>
<dbReference type="InterPro" id="IPR000683">
    <property type="entry name" value="Gfo/Idh/MocA-like_OxRdtase_N"/>
</dbReference>
<dbReference type="SUPFAM" id="SSF51735">
    <property type="entry name" value="NAD(P)-binding Rossmann-fold domains"/>
    <property type="match status" value="1"/>
</dbReference>
<dbReference type="InterPro" id="IPR036291">
    <property type="entry name" value="NAD(P)-bd_dom_sf"/>
</dbReference>
<dbReference type="EMBL" id="KN655680">
    <property type="protein sequence ID" value="KHN24155.1"/>
    <property type="molecule type" value="Genomic_DNA"/>
</dbReference>
<organism evidence="2">
    <name type="scientific">Glycine soja</name>
    <name type="common">Wild soybean</name>
    <dbReference type="NCBI Taxonomy" id="3848"/>
    <lineage>
        <taxon>Eukaryota</taxon>
        <taxon>Viridiplantae</taxon>
        <taxon>Streptophyta</taxon>
        <taxon>Embryophyta</taxon>
        <taxon>Tracheophyta</taxon>
        <taxon>Spermatophyta</taxon>
        <taxon>Magnoliopsida</taxon>
        <taxon>eudicotyledons</taxon>
        <taxon>Gunneridae</taxon>
        <taxon>Pentapetalae</taxon>
        <taxon>rosids</taxon>
        <taxon>fabids</taxon>
        <taxon>Fabales</taxon>
        <taxon>Fabaceae</taxon>
        <taxon>Papilionoideae</taxon>
        <taxon>50 kb inversion clade</taxon>
        <taxon>NPAAA clade</taxon>
        <taxon>indigoferoid/millettioid clade</taxon>
        <taxon>Phaseoleae</taxon>
        <taxon>Glycine</taxon>
        <taxon>Glycine subgen. Soja</taxon>
    </lineage>
</organism>
<dbReference type="PANTHER" id="PTHR46368">
    <property type="match status" value="1"/>
</dbReference>
<evidence type="ECO:0000313" key="2">
    <source>
        <dbReference type="EMBL" id="KHN24155.1"/>
    </source>
</evidence>
<name>A0A0B2QS03_GLYSO</name>
<feature type="domain" description="Gfo/Idh/MocA-like oxidoreductase N-terminal" evidence="1">
    <location>
        <begin position="2"/>
        <end position="37"/>
    </location>
</feature>
<dbReference type="PANTHER" id="PTHR46368:SF5">
    <property type="entry name" value="NAD(P)-BINDING ROSSMANN-FOLD SUPERFAMILY PROTEIN"/>
    <property type="match status" value="1"/>
</dbReference>